<dbReference type="Proteomes" id="UP001289066">
    <property type="component" value="Unassembled WGS sequence"/>
</dbReference>
<gene>
    <name evidence="3" type="ORF">GNF81_17055</name>
</gene>
<evidence type="ECO:0000256" key="1">
    <source>
        <dbReference type="ARBA" id="ARBA00022839"/>
    </source>
</evidence>
<feature type="domain" description="Exonuclease" evidence="2">
    <location>
        <begin position="52"/>
        <end position="200"/>
    </location>
</feature>
<organism evidence="3 4">
    <name type="scientific">Clostridium perfringens</name>
    <dbReference type="NCBI Taxonomy" id="1502"/>
    <lineage>
        <taxon>Bacteria</taxon>
        <taxon>Bacillati</taxon>
        <taxon>Bacillota</taxon>
        <taxon>Clostridia</taxon>
        <taxon>Eubacteriales</taxon>
        <taxon>Clostridiaceae</taxon>
        <taxon>Clostridium</taxon>
    </lineage>
</organism>
<keyword evidence="1" id="KW-0540">Nuclease</keyword>
<dbReference type="GO" id="GO:0003887">
    <property type="term" value="F:DNA-directed DNA polymerase activity"/>
    <property type="evidence" value="ECO:0007669"/>
    <property type="project" value="InterPro"/>
</dbReference>
<feature type="non-terminal residue" evidence="3">
    <location>
        <position position="1"/>
    </location>
</feature>
<evidence type="ECO:0000313" key="3">
    <source>
        <dbReference type="EMBL" id="MDZ5034413.1"/>
    </source>
</evidence>
<dbReference type="SUPFAM" id="SSF89550">
    <property type="entry name" value="PHP domain-like"/>
    <property type="match status" value="1"/>
</dbReference>
<accession>A0AAW9J652</accession>
<evidence type="ECO:0000313" key="4">
    <source>
        <dbReference type="Proteomes" id="UP001289066"/>
    </source>
</evidence>
<dbReference type="SMART" id="SM00479">
    <property type="entry name" value="EXOIII"/>
    <property type="match status" value="1"/>
</dbReference>
<dbReference type="AlphaFoldDB" id="A0AAW9J652"/>
<dbReference type="Gene3D" id="3.30.420.10">
    <property type="entry name" value="Ribonuclease H-like superfamily/Ribonuclease H"/>
    <property type="match status" value="1"/>
</dbReference>
<dbReference type="PANTHER" id="PTHR30231">
    <property type="entry name" value="DNA POLYMERASE III SUBUNIT EPSILON"/>
    <property type="match status" value="1"/>
</dbReference>
<evidence type="ECO:0000259" key="2">
    <source>
        <dbReference type="SMART" id="SM00479"/>
    </source>
</evidence>
<dbReference type="InterPro" id="IPR013520">
    <property type="entry name" value="Ribonucl_H"/>
</dbReference>
<protein>
    <submittedName>
        <fullName evidence="3">PHP domain-containing protein</fullName>
    </submittedName>
</protein>
<reference evidence="3" key="1">
    <citation type="submission" date="2019-11" db="EMBL/GenBank/DDBJ databases">
        <title>Characterization of Clostridium perfringens isolates from swine manure treated agricultural soils.</title>
        <authorList>
            <person name="Wushke S.T."/>
        </authorList>
    </citation>
    <scope>NUCLEOTIDE SEQUENCE</scope>
    <source>
        <strain evidence="3">X15</strain>
    </source>
</reference>
<proteinExistence type="predicted"/>
<feature type="non-terminal residue" evidence="3">
    <location>
        <position position="200"/>
    </location>
</feature>
<dbReference type="PANTHER" id="PTHR30231:SF41">
    <property type="entry name" value="DNA POLYMERASE III SUBUNIT EPSILON"/>
    <property type="match status" value="1"/>
</dbReference>
<dbReference type="SUPFAM" id="SSF53098">
    <property type="entry name" value="Ribonuclease H-like"/>
    <property type="match status" value="1"/>
</dbReference>
<dbReference type="GO" id="GO:0045004">
    <property type="term" value="P:DNA replication proofreading"/>
    <property type="evidence" value="ECO:0007669"/>
    <property type="project" value="TreeGrafter"/>
</dbReference>
<dbReference type="InterPro" id="IPR016195">
    <property type="entry name" value="Pol/histidinol_Pase-like"/>
</dbReference>
<dbReference type="GO" id="GO:0008408">
    <property type="term" value="F:3'-5' exonuclease activity"/>
    <property type="evidence" value="ECO:0007669"/>
    <property type="project" value="TreeGrafter"/>
</dbReference>
<dbReference type="Pfam" id="PF00929">
    <property type="entry name" value="RNase_T"/>
    <property type="match status" value="1"/>
</dbReference>
<name>A0AAW9J652_CLOPF</name>
<dbReference type="NCBIfam" id="TIGR00573">
    <property type="entry name" value="dnaq"/>
    <property type="match status" value="1"/>
</dbReference>
<dbReference type="CDD" id="cd06127">
    <property type="entry name" value="DEDDh"/>
    <property type="match status" value="1"/>
</dbReference>
<dbReference type="InterPro" id="IPR006054">
    <property type="entry name" value="DnaQ"/>
</dbReference>
<dbReference type="EMBL" id="WNVG01000521">
    <property type="protein sequence ID" value="MDZ5034413.1"/>
    <property type="molecule type" value="Genomic_DNA"/>
</dbReference>
<dbReference type="RefSeq" id="WP_322412879.1">
    <property type="nucleotide sequence ID" value="NZ_WNVG01000521.1"/>
</dbReference>
<comment type="caution">
    <text evidence="3">The sequence shown here is derived from an EMBL/GenBank/DDBJ whole genome shotgun (WGS) entry which is preliminary data.</text>
</comment>
<dbReference type="InterPro" id="IPR036397">
    <property type="entry name" value="RNaseH_sf"/>
</dbReference>
<dbReference type="GO" id="GO:0003677">
    <property type="term" value="F:DNA binding"/>
    <property type="evidence" value="ECO:0007669"/>
    <property type="project" value="InterPro"/>
</dbReference>
<sequence length="200" mass="22297">AITDHGVVQAFPDAQMAAKKNKIKVLYGVEGYLVNDGIPIALNENGQDFNDTYVVFDIETTGFSAKNDKIIEIGAVKIKGREVIDTFSEFIYPKCRIPYKITELTGITDEMVKDADSIEVVLPKFMEFIKDSVVVAHNSAFDTGFIKKNCTDLGLEFNSTIVDTVPLARFLYPELKRVKLNLVAKHLGVSLENHHRAVDD</sequence>
<dbReference type="GO" id="GO:0005829">
    <property type="term" value="C:cytosol"/>
    <property type="evidence" value="ECO:0007669"/>
    <property type="project" value="TreeGrafter"/>
</dbReference>
<dbReference type="FunFam" id="3.30.420.10:FF:000045">
    <property type="entry name" value="3'-5' exonuclease DinG"/>
    <property type="match status" value="1"/>
</dbReference>
<dbReference type="Gene3D" id="3.20.20.140">
    <property type="entry name" value="Metal-dependent hydrolases"/>
    <property type="match status" value="1"/>
</dbReference>
<keyword evidence="1" id="KW-0269">Exonuclease</keyword>
<keyword evidence="1" id="KW-0378">Hydrolase</keyword>
<dbReference type="InterPro" id="IPR012337">
    <property type="entry name" value="RNaseH-like_sf"/>
</dbReference>